<evidence type="ECO:0000313" key="2">
    <source>
        <dbReference type="Proteomes" id="UP001302602"/>
    </source>
</evidence>
<reference evidence="1" key="2">
    <citation type="submission" date="2023-05" db="EMBL/GenBank/DDBJ databases">
        <authorList>
            <consortium name="Lawrence Berkeley National Laboratory"/>
            <person name="Steindorff A."/>
            <person name="Hensen N."/>
            <person name="Bonometti L."/>
            <person name="Westerberg I."/>
            <person name="Brannstrom I.O."/>
            <person name="Guillou S."/>
            <person name="Cros-Aarteil S."/>
            <person name="Calhoun S."/>
            <person name="Haridas S."/>
            <person name="Kuo A."/>
            <person name="Mondo S."/>
            <person name="Pangilinan J."/>
            <person name="Riley R."/>
            <person name="Labutti K."/>
            <person name="Andreopoulos B."/>
            <person name="Lipzen A."/>
            <person name="Chen C."/>
            <person name="Yanf M."/>
            <person name="Daum C."/>
            <person name="Ng V."/>
            <person name="Clum A."/>
            <person name="Ohm R."/>
            <person name="Martin F."/>
            <person name="Silar P."/>
            <person name="Natvig D."/>
            <person name="Lalanne C."/>
            <person name="Gautier V."/>
            <person name="Ament-Velasquez S.L."/>
            <person name="Kruys A."/>
            <person name="Hutchinson M.I."/>
            <person name="Powell A.J."/>
            <person name="Barry K."/>
            <person name="Miller A.N."/>
            <person name="Grigoriev I.V."/>
            <person name="Debuchy R."/>
            <person name="Gladieux P."/>
            <person name="Thoren M.H."/>
            <person name="Johannesson H."/>
        </authorList>
    </citation>
    <scope>NUCLEOTIDE SEQUENCE</scope>
    <source>
        <strain evidence="1">CBS 731.68</strain>
    </source>
</reference>
<comment type="caution">
    <text evidence="1">The sequence shown here is derived from an EMBL/GenBank/DDBJ whole genome shotgun (WGS) entry which is preliminary data.</text>
</comment>
<dbReference type="Proteomes" id="UP001302602">
    <property type="component" value="Unassembled WGS sequence"/>
</dbReference>
<sequence length="95" mass="11162">MYDYYFESDFGTDGHRHNWEHIAVWVQNGELKFVSASEHGSWNTRFPGQNPQIRFKGARRQRLDFGWYLDQSRYYCVTELECPGSLAPALIRGLS</sequence>
<dbReference type="InterPro" id="IPR008701">
    <property type="entry name" value="NPP1"/>
</dbReference>
<protein>
    <submittedName>
        <fullName evidence="1">Uncharacterized protein</fullName>
    </submittedName>
</protein>
<organism evidence="1 2">
    <name type="scientific">Parathielavia appendiculata</name>
    <dbReference type="NCBI Taxonomy" id="2587402"/>
    <lineage>
        <taxon>Eukaryota</taxon>
        <taxon>Fungi</taxon>
        <taxon>Dikarya</taxon>
        <taxon>Ascomycota</taxon>
        <taxon>Pezizomycotina</taxon>
        <taxon>Sordariomycetes</taxon>
        <taxon>Sordariomycetidae</taxon>
        <taxon>Sordariales</taxon>
        <taxon>Chaetomiaceae</taxon>
        <taxon>Parathielavia</taxon>
    </lineage>
</organism>
<dbReference type="PANTHER" id="PTHR33657:SF6">
    <property type="entry name" value="SECRETED PROTEIN"/>
    <property type="match status" value="1"/>
</dbReference>
<dbReference type="PANTHER" id="PTHR33657">
    <property type="entry name" value="DOMAIN PROTEIN, PUTATIVE (AFU_ORTHOLOGUE AFUA_5G00600)-RELATED"/>
    <property type="match status" value="1"/>
</dbReference>
<dbReference type="EMBL" id="MU853238">
    <property type="protein sequence ID" value="KAK4120567.1"/>
    <property type="molecule type" value="Genomic_DNA"/>
</dbReference>
<evidence type="ECO:0000313" key="1">
    <source>
        <dbReference type="EMBL" id="KAK4120567.1"/>
    </source>
</evidence>
<proteinExistence type="predicted"/>
<accession>A0AAN6TTR7</accession>
<name>A0AAN6TTR7_9PEZI</name>
<keyword evidence="2" id="KW-1185">Reference proteome</keyword>
<gene>
    <name evidence="1" type="ORF">N657DRAFT_579539</name>
</gene>
<dbReference type="Pfam" id="PF05630">
    <property type="entry name" value="NPP1"/>
    <property type="match status" value="1"/>
</dbReference>
<dbReference type="RefSeq" id="XP_062644338.1">
    <property type="nucleotide sequence ID" value="XM_062789398.1"/>
</dbReference>
<dbReference type="GeneID" id="87826168"/>
<reference evidence="1" key="1">
    <citation type="journal article" date="2023" name="Mol. Phylogenet. Evol.">
        <title>Genome-scale phylogeny and comparative genomics of the fungal order Sordariales.</title>
        <authorList>
            <person name="Hensen N."/>
            <person name="Bonometti L."/>
            <person name="Westerberg I."/>
            <person name="Brannstrom I.O."/>
            <person name="Guillou S."/>
            <person name="Cros-Aarteil S."/>
            <person name="Calhoun S."/>
            <person name="Haridas S."/>
            <person name="Kuo A."/>
            <person name="Mondo S."/>
            <person name="Pangilinan J."/>
            <person name="Riley R."/>
            <person name="LaButti K."/>
            <person name="Andreopoulos B."/>
            <person name="Lipzen A."/>
            <person name="Chen C."/>
            <person name="Yan M."/>
            <person name="Daum C."/>
            <person name="Ng V."/>
            <person name="Clum A."/>
            <person name="Steindorff A."/>
            <person name="Ohm R.A."/>
            <person name="Martin F."/>
            <person name="Silar P."/>
            <person name="Natvig D.O."/>
            <person name="Lalanne C."/>
            <person name="Gautier V."/>
            <person name="Ament-Velasquez S.L."/>
            <person name="Kruys A."/>
            <person name="Hutchinson M.I."/>
            <person name="Powell A.J."/>
            <person name="Barry K."/>
            <person name="Miller A.N."/>
            <person name="Grigoriev I.V."/>
            <person name="Debuchy R."/>
            <person name="Gladieux P."/>
            <person name="Hiltunen Thoren M."/>
            <person name="Johannesson H."/>
        </authorList>
    </citation>
    <scope>NUCLEOTIDE SEQUENCE</scope>
    <source>
        <strain evidence="1">CBS 731.68</strain>
    </source>
</reference>
<dbReference type="AlphaFoldDB" id="A0AAN6TTR7"/>